<sequence length="73" mass="7996">MASPRVLGTRFSGLAYCRPRLCRKGHYKQLVEVVVEEEEEEVVVVVVVEVESCSAMECRGAARSYGVPVPVVG</sequence>
<name>A0A9Q0WKV2_9ROSI</name>
<evidence type="ECO:0000313" key="2">
    <source>
        <dbReference type="Proteomes" id="UP001151752"/>
    </source>
</evidence>
<gene>
    <name evidence="1" type="ORF">OIU74_021593</name>
</gene>
<protein>
    <submittedName>
        <fullName evidence="1">Uncharacterized protein</fullName>
    </submittedName>
</protein>
<dbReference type="AlphaFoldDB" id="A0A9Q0WKV2"/>
<keyword evidence="2" id="KW-1185">Reference proteome</keyword>
<evidence type="ECO:0000313" key="1">
    <source>
        <dbReference type="EMBL" id="KAJ6767753.1"/>
    </source>
</evidence>
<accession>A0A9Q0WKV2</accession>
<dbReference type="Proteomes" id="UP001151752">
    <property type="component" value="Chromosome 8"/>
</dbReference>
<reference evidence="1" key="2">
    <citation type="journal article" date="2023" name="Int. J. Mol. Sci.">
        <title>De Novo Assembly and Annotation of 11 Diverse Shrub Willow (Salix) Genomes Reveals Novel Gene Organization in Sex-Linked Regions.</title>
        <authorList>
            <person name="Hyden B."/>
            <person name="Feng K."/>
            <person name="Yates T.B."/>
            <person name="Jawdy S."/>
            <person name="Cereghino C."/>
            <person name="Smart L.B."/>
            <person name="Muchero W."/>
        </authorList>
    </citation>
    <scope>NUCLEOTIDE SEQUENCE</scope>
    <source>
        <tissue evidence="1">Shoot tip</tissue>
    </source>
</reference>
<organism evidence="1 2">
    <name type="scientific">Salix koriyanagi</name>
    <dbReference type="NCBI Taxonomy" id="2511006"/>
    <lineage>
        <taxon>Eukaryota</taxon>
        <taxon>Viridiplantae</taxon>
        <taxon>Streptophyta</taxon>
        <taxon>Embryophyta</taxon>
        <taxon>Tracheophyta</taxon>
        <taxon>Spermatophyta</taxon>
        <taxon>Magnoliopsida</taxon>
        <taxon>eudicotyledons</taxon>
        <taxon>Gunneridae</taxon>
        <taxon>Pentapetalae</taxon>
        <taxon>rosids</taxon>
        <taxon>fabids</taxon>
        <taxon>Malpighiales</taxon>
        <taxon>Salicaceae</taxon>
        <taxon>Saliceae</taxon>
        <taxon>Salix</taxon>
    </lineage>
</organism>
<comment type="caution">
    <text evidence="1">The sequence shown here is derived from an EMBL/GenBank/DDBJ whole genome shotgun (WGS) entry which is preliminary data.</text>
</comment>
<proteinExistence type="predicted"/>
<dbReference type="EMBL" id="JAPFFM010000003">
    <property type="protein sequence ID" value="KAJ6767753.1"/>
    <property type="molecule type" value="Genomic_DNA"/>
</dbReference>
<reference evidence="1" key="1">
    <citation type="submission" date="2022-11" db="EMBL/GenBank/DDBJ databases">
        <authorList>
            <person name="Hyden B.L."/>
            <person name="Feng K."/>
            <person name="Yates T."/>
            <person name="Jawdy S."/>
            <person name="Smart L.B."/>
            <person name="Muchero W."/>
        </authorList>
    </citation>
    <scope>NUCLEOTIDE SEQUENCE</scope>
    <source>
        <tissue evidence="1">Shoot tip</tissue>
    </source>
</reference>